<evidence type="ECO:0000256" key="4">
    <source>
        <dbReference type="ARBA" id="ARBA00023014"/>
    </source>
</evidence>
<dbReference type="InterPro" id="IPR017896">
    <property type="entry name" value="4Fe4S_Fe-S-bd"/>
</dbReference>
<dbReference type="InterPro" id="IPR050954">
    <property type="entry name" value="ET_IronSulfur_Cluster-Binding"/>
</dbReference>
<protein>
    <submittedName>
        <fullName evidence="6">4Fe-4S dicluster domain-containing protein</fullName>
    </submittedName>
</protein>
<dbReference type="OMA" id="PHLHFKY"/>
<gene>
    <name evidence="6" type="ORF">ENS31_06685</name>
</gene>
<dbReference type="Pfam" id="PF13247">
    <property type="entry name" value="Fer4_11"/>
    <property type="match status" value="1"/>
</dbReference>
<proteinExistence type="predicted"/>
<accession>A0A7V2ZJT3</accession>
<dbReference type="CDD" id="cd10551">
    <property type="entry name" value="PsrB"/>
    <property type="match status" value="1"/>
</dbReference>
<reference evidence="6" key="1">
    <citation type="journal article" date="2020" name="mSystems">
        <title>Genome- and Community-Level Interaction Insights into Carbon Utilization and Element Cycling Functions of Hydrothermarchaeota in Hydrothermal Sediment.</title>
        <authorList>
            <person name="Zhou Z."/>
            <person name="Liu Y."/>
            <person name="Xu W."/>
            <person name="Pan J."/>
            <person name="Luo Z.H."/>
            <person name="Li M."/>
        </authorList>
    </citation>
    <scope>NUCLEOTIDE SEQUENCE [LARGE SCALE GENOMIC DNA]</scope>
    <source>
        <strain evidence="6">SpSt-479</strain>
    </source>
</reference>
<organism evidence="6">
    <name type="scientific">Ignavibacterium album</name>
    <dbReference type="NCBI Taxonomy" id="591197"/>
    <lineage>
        <taxon>Bacteria</taxon>
        <taxon>Pseudomonadati</taxon>
        <taxon>Ignavibacteriota</taxon>
        <taxon>Ignavibacteria</taxon>
        <taxon>Ignavibacteriales</taxon>
        <taxon>Ignavibacteriaceae</taxon>
        <taxon>Ignavibacterium</taxon>
    </lineage>
</organism>
<dbReference type="SUPFAM" id="SSF54862">
    <property type="entry name" value="4Fe-4S ferredoxins"/>
    <property type="match status" value="1"/>
</dbReference>
<feature type="domain" description="4Fe-4S ferredoxin-type" evidence="5">
    <location>
        <begin position="82"/>
        <end position="111"/>
    </location>
</feature>
<evidence type="ECO:0000313" key="6">
    <source>
        <dbReference type="EMBL" id="HFI91206.1"/>
    </source>
</evidence>
<sequence>MPRYGMVIDTKKCVGCQDCVVACKTENNIPEGYNRDWIVTEVKGKFPTVQMEIRTERCNHCSNTPCVSCCPTGASHIHEFGGIVLVDHEMCIGCKACVEACPYDARYIHPDGYADKCTFCIHRVEKGQNPACVEVCPTHCMYFGDLDDPNSEVSKLLQSRKWHVNLPEAGTEPNIFYLI</sequence>
<evidence type="ECO:0000256" key="1">
    <source>
        <dbReference type="ARBA" id="ARBA00022485"/>
    </source>
</evidence>
<dbReference type="GO" id="GO:0051539">
    <property type="term" value="F:4 iron, 4 sulfur cluster binding"/>
    <property type="evidence" value="ECO:0007669"/>
    <property type="project" value="UniProtKB-KW"/>
</dbReference>
<evidence type="ECO:0000256" key="2">
    <source>
        <dbReference type="ARBA" id="ARBA00022723"/>
    </source>
</evidence>
<dbReference type="AlphaFoldDB" id="A0A7V2ZJT3"/>
<keyword evidence="3" id="KW-0408">Iron</keyword>
<evidence type="ECO:0000259" key="5">
    <source>
        <dbReference type="PROSITE" id="PS51379"/>
    </source>
</evidence>
<evidence type="ECO:0000256" key="3">
    <source>
        <dbReference type="ARBA" id="ARBA00023004"/>
    </source>
</evidence>
<dbReference type="Gene3D" id="3.30.70.20">
    <property type="match status" value="2"/>
</dbReference>
<dbReference type="GO" id="GO:0046872">
    <property type="term" value="F:metal ion binding"/>
    <property type="evidence" value="ECO:0007669"/>
    <property type="project" value="UniProtKB-KW"/>
</dbReference>
<comment type="caution">
    <text evidence="6">The sequence shown here is derived from an EMBL/GenBank/DDBJ whole genome shotgun (WGS) entry which is preliminary data.</text>
</comment>
<keyword evidence="4" id="KW-0411">Iron-sulfur</keyword>
<dbReference type="PROSITE" id="PS51379">
    <property type="entry name" value="4FE4S_FER_2"/>
    <property type="match status" value="3"/>
</dbReference>
<keyword evidence="1" id="KW-0004">4Fe-4S</keyword>
<dbReference type="RefSeq" id="WP_014560523.1">
    <property type="nucleotide sequence ID" value="NZ_JAOAIE010000127.1"/>
</dbReference>
<dbReference type="EMBL" id="DSUJ01000008">
    <property type="protein sequence ID" value="HFI91206.1"/>
    <property type="molecule type" value="Genomic_DNA"/>
</dbReference>
<dbReference type="PANTHER" id="PTHR43177">
    <property type="entry name" value="PROTEIN NRFC"/>
    <property type="match status" value="1"/>
</dbReference>
<name>A0A7V2ZJT3_9BACT</name>
<feature type="domain" description="4Fe-4S ferredoxin-type" evidence="5">
    <location>
        <begin position="49"/>
        <end position="80"/>
    </location>
</feature>
<keyword evidence="2" id="KW-0479">Metal-binding</keyword>
<dbReference type="InterPro" id="IPR017900">
    <property type="entry name" value="4Fe4S_Fe_S_CS"/>
</dbReference>
<dbReference type="PANTHER" id="PTHR43177:SF3">
    <property type="entry name" value="PROTEIN NRFC HOMOLOG"/>
    <property type="match status" value="1"/>
</dbReference>
<dbReference type="PROSITE" id="PS00198">
    <property type="entry name" value="4FE4S_FER_1"/>
    <property type="match status" value="1"/>
</dbReference>
<feature type="domain" description="4Fe-4S ferredoxin-type" evidence="5">
    <location>
        <begin position="4"/>
        <end position="33"/>
    </location>
</feature>